<protein>
    <submittedName>
        <fullName evidence="9">ABC transporter permease</fullName>
    </submittedName>
</protein>
<comment type="caution">
    <text evidence="9">The sequence shown here is derived from an EMBL/GenBank/DDBJ whole genome shotgun (WGS) entry which is preliminary data.</text>
</comment>
<sequence length="269" mass="30101">MQKTILYIILAMGVILTVGPFYWMIVGATNPSGETLRIPPRLIPGSYLMENLNHLFASVDIWRSFLNSAFITITYTFLAVLISAAAGYAFAKYQFRGKEILFSAFLISMMIPYQALVIPQFELFSTLGLLDSYSAIILPQLAYPFAIFLMRQNMQSIPDSLIEAARVDGAGEFFIFFRIGIPTMLPAITAVSIFLFTHQWNNFLWPLVALISEEQYTLPVALATLAGQRSIDYGQLMLGASISILPIFILFLFLQRYFIAGIISGAVKE</sequence>
<evidence type="ECO:0000256" key="7">
    <source>
        <dbReference type="RuleBase" id="RU363032"/>
    </source>
</evidence>
<evidence type="ECO:0000256" key="4">
    <source>
        <dbReference type="ARBA" id="ARBA00022692"/>
    </source>
</evidence>
<dbReference type="PANTHER" id="PTHR43744:SF8">
    <property type="entry name" value="SN-GLYCEROL-3-PHOSPHATE TRANSPORT SYSTEM PERMEASE PROTEIN UGPE"/>
    <property type="match status" value="1"/>
</dbReference>
<evidence type="ECO:0000313" key="9">
    <source>
        <dbReference type="EMBL" id="OYD07302.1"/>
    </source>
</evidence>
<keyword evidence="3" id="KW-1003">Cell membrane</keyword>
<dbReference type="GO" id="GO:0005886">
    <property type="term" value="C:plasma membrane"/>
    <property type="evidence" value="ECO:0007669"/>
    <property type="project" value="UniProtKB-SubCell"/>
</dbReference>
<keyword evidence="4 7" id="KW-0812">Transmembrane</keyword>
<evidence type="ECO:0000256" key="2">
    <source>
        <dbReference type="ARBA" id="ARBA00022448"/>
    </source>
</evidence>
<feature type="transmembrane region" description="Helical" evidence="7">
    <location>
        <begin position="173"/>
        <end position="196"/>
    </location>
</feature>
<name>A0A235B4Y7_9BACL</name>
<evidence type="ECO:0000313" key="10">
    <source>
        <dbReference type="Proteomes" id="UP000215459"/>
    </source>
</evidence>
<dbReference type="Pfam" id="PF00528">
    <property type="entry name" value="BPD_transp_1"/>
    <property type="match status" value="1"/>
</dbReference>
<dbReference type="InterPro" id="IPR035906">
    <property type="entry name" value="MetI-like_sf"/>
</dbReference>
<feature type="transmembrane region" description="Helical" evidence="7">
    <location>
        <begin position="100"/>
        <end position="121"/>
    </location>
</feature>
<gene>
    <name evidence="9" type="ORF">CHM34_12285</name>
</gene>
<evidence type="ECO:0000256" key="1">
    <source>
        <dbReference type="ARBA" id="ARBA00004651"/>
    </source>
</evidence>
<dbReference type="EMBL" id="NOWF01000007">
    <property type="protein sequence ID" value="OYD07302.1"/>
    <property type="molecule type" value="Genomic_DNA"/>
</dbReference>
<dbReference type="InterPro" id="IPR000515">
    <property type="entry name" value="MetI-like"/>
</dbReference>
<dbReference type="Proteomes" id="UP000215459">
    <property type="component" value="Unassembled WGS sequence"/>
</dbReference>
<dbReference type="AlphaFoldDB" id="A0A235B4Y7"/>
<feature type="transmembrane region" description="Helical" evidence="7">
    <location>
        <begin position="5"/>
        <end position="25"/>
    </location>
</feature>
<dbReference type="OrthoDB" id="9771544at2"/>
<organism evidence="9 10">
    <name type="scientific">Paludifilum halophilum</name>
    <dbReference type="NCBI Taxonomy" id="1642702"/>
    <lineage>
        <taxon>Bacteria</taxon>
        <taxon>Bacillati</taxon>
        <taxon>Bacillota</taxon>
        <taxon>Bacilli</taxon>
        <taxon>Bacillales</taxon>
        <taxon>Thermoactinomycetaceae</taxon>
        <taxon>Paludifilum</taxon>
    </lineage>
</organism>
<feature type="transmembrane region" description="Helical" evidence="7">
    <location>
        <begin position="233"/>
        <end position="254"/>
    </location>
</feature>
<keyword evidence="6 7" id="KW-0472">Membrane</keyword>
<accession>A0A235B4Y7</accession>
<dbReference type="GO" id="GO:0055085">
    <property type="term" value="P:transmembrane transport"/>
    <property type="evidence" value="ECO:0007669"/>
    <property type="project" value="InterPro"/>
</dbReference>
<feature type="domain" description="ABC transmembrane type-1" evidence="8">
    <location>
        <begin position="65"/>
        <end position="254"/>
    </location>
</feature>
<proteinExistence type="inferred from homology"/>
<dbReference type="PROSITE" id="PS50928">
    <property type="entry name" value="ABC_TM1"/>
    <property type="match status" value="1"/>
</dbReference>
<dbReference type="PANTHER" id="PTHR43744">
    <property type="entry name" value="ABC TRANSPORTER PERMEASE PROTEIN MG189-RELATED-RELATED"/>
    <property type="match status" value="1"/>
</dbReference>
<evidence type="ECO:0000256" key="6">
    <source>
        <dbReference type="ARBA" id="ARBA00023136"/>
    </source>
</evidence>
<feature type="transmembrane region" description="Helical" evidence="7">
    <location>
        <begin position="133"/>
        <end position="152"/>
    </location>
</feature>
<comment type="subcellular location">
    <subcellularLocation>
        <location evidence="1 7">Cell membrane</location>
        <topology evidence="1 7">Multi-pass membrane protein</topology>
    </subcellularLocation>
</comment>
<feature type="transmembrane region" description="Helical" evidence="7">
    <location>
        <begin position="65"/>
        <end position="88"/>
    </location>
</feature>
<evidence type="ECO:0000256" key="3">
    <source>
        <dbReference type="ARBA" id="ARBA00022475"/>
    </source>
</evidence>
<comment type="similarity">
    <text evidence="7">Belongs to the binding-protein-dependent transport system permease family.</text>
</comment>
<keyword evidence="5 7" id="KW-1133">Transmembrane helix</keyword>
<keyword evidence="2 7" id="KW-0813">Transport</keyword>
<dbReference type="SUPFAM" id="SSF161098">
    <property type="entry name" value="MetI-like"/>
    <property type="match status" value="1"/>
</dbReference>
<evidence type="ECO:0000259" key="8">
    <source>
        <dbReference type="PROSITE" id="PS50928"/>
    </source>
</evidence>
<evidence type="ECO:0000256" key="5">
    <source>
        <dbReference type="ARBA" id="ARBA00022989"/>
    </source>
</evidence>
<dbReference type="CDD" id="cd06261">
    <property type="entry name" value="TM_PBP2"/>
    <property type="match status" value="1"/>
</dbReference>
<reference evidence="9 10" key="1">
    <citation type="submission" date="2017-07" db="EMBL/GenBank/DDBJ databases">
        <title>The genome sequence of Paludifilum halophilum highlights mechanisms for microbial adaptation to high salt environemnts.</title>
        <authorList>
            <person name="Belbahri L."/>
        </authorList>
    </citation>
    <scope>NUCLEOTIDE SEQUENCE [LARGE SCALE GENOMIC DNA]</scope>
    <source>
        <strain evidence="9 10">DSM 102817</strain>
    </source>
</reference>
<dbReference type="Gene3D" id="1.10.3720.10">
    <property type="entry name" value="MetI-like"/>
    <property type="match status" value="1"/>
</dbReference>
<keyword evidence="10" id="KW-1185">Reference proteome</keyword>